<dbReference type="InterPro" id="IPR018584">
    <property type="entry name" value="GT87"/>
</dbReference>
<protein>
    <submittedName>
        <fullName evidence="9">Uncharacterized protein DUF2029</fullName>
    </submittedName>
</protein>
<sequence length="444" mass="47289">MAHSTRSSEESHAASDGAVNAISGGVPSRSRPAVALGIFLLGRLLLWFRWLASDRGPGDVQYYFTSTQALPMQGVTTTLVEYPVPVVWLLGTPQLLAPGDPEKYLAVFVAMMLAADAAFTWALWRHTPRPLLAITVWSGFLASMGTIVYLRFDVITAALVGVALLLLRHRPGLAGALVAVGAALKLWPAAVLLPMLVMPKRLRQTAGFAAAGGGLACLSLLLTGWERTASALTWQSDRGLQIESVWATPLMLARINGGDQEIVMSQYKAFEVAGSGVDQWMAWSSLAAVAGTIIIAALLVKGLTAAKHAAGAGIPSIDRLQWVALAVSAMTAVVIITNKTLSPQYLVWLAAPMVVAIALDARPGRRWTNTGLLLTLGLLTQLVYPIWYPSLWGGGAAEPETVRVTIALTARNAILLVTGCALVTEAWFGTTFPARYAGSRTSRR</sequence>
<comment type="caution">
    <text evidence="9">The sequence shown here is derived from an EMBL/GenBank/DDBJ whole genome shotgun (WGS) entry which is preliminary data.</text>
</comment>
<dbReference type="GO" id="GO:0016758">
    <property type="term" value="F:hexosyltransferase activity"/>
    <property type="evidence" value="ECO:0007669"/>
    <property type="project" value="InterPro"/>
</dbReference>
<feature type="transmembrane region" description="Helical" evidence="8">
    <location>
        <begin position="104"/>
        <end position="124"/>
    </location>
</feature>
<dbReference type="GO" id="GO:0005886">
    <property type="term" value="C:plasma membrane"/>
    <property type="evidence" value="ECO:0007669"/>
    <property type="project" value="UniProtKB-SubCell"/>
</dbReference>
<feature type="transmembrane region" description="Helical" evidence="8">
    <location>
        <begin position="205"/>
        <end position="225"/>
    </location>
</feature>
<accession>A0A542ZB80</accession>
<organism evidence="9 10">
    <name type="scientific">Propioniferax innocua</name>
    <dbReference type="NCBI Taxonomy" id="1753"/>
    <lineage>
        <taxon>Bacteria</taxon>
        <taxon>Bacillati</taxon>
        <taxon>Actinomycetota</taxon>
        <taxon>Actinomycetes</taxon>
        <taxon>Propionibacteriales</taxon>
        <taxon>Propionibacteriaceae</taxon>
        <taxon>Propioniferax</taxon>
    </lineage>
</organism>
<feature type="transmembrane region" description="Helical" evidence="8">
    <location>
        <begin position="371"/>
        <end position="388"/>
    </location>
</feature>
<proteinExistence type="inferred from homology"/>
<reference evidence="9 10" key="1">
    <citation type="submission" date="2019-06" db="EMBL/GenBank/DDBJ databases">
        <title>Sequencing the genomes of 1000 actinobacteria strains.</title>
        <authorList>
            <person name="Klenk H.-P."/>
        </authorList>
    </citation>
    <scope>NUCLEOTIDE SEQUENCE [LARGE SCALE GENOMIC DNA]</scope>
    <source>
        <strain evidence="9 10">DSM 8251</strain>
    </source>
</reference>
<comment type="similarity">
    <text evidence="7">Belongs to the glycosyltransferase 87 family.</text>
</comment>
<dbReference type="AlphaFoldDB" id="A0A542ZB80"/>
<evidence type="ECO:0000313" key="10">
    <source>
        <dbReference type="Proteomes" id="UP000316196"/>
    </source>
</evidence>
<evidence type="ECO:0000256" key="6">
    <source>
        <dbReference type="ARBA" id="ARBA00023136"/>
    </source>
</evidence>
<feature type="transmembrane region" description="Helical" evidence="8">
    <location>
        <begin position="131"/>
        <end position="152"/>
    </location>
</feature>
<evidence type="ECO:0000256" key="1">
    <source>
        <dbReference type="ARBA" id="ARBA00004651"/>
    </source>
</evidence>
<dbReference type="Proteomes" id="UP000316196">
    <property type="component" value="Unassembled WGS sequence"/>
</dbReference>
<feature type="transmembrane region" description="Helical" evidence="8">
    <location>
        <begin position="343"/>
        <end position="359"/>
    </location>
</feature>
<keyword evidence="4 8" id="KW-0812">Transmembrane</keyword>
<feature type="transmembrane region" description="Helical" evidence="8">
    <location>
        <begin position="413"/>
        <end position="434"/>
    </location>
</feature>
<keyword evidence="6 8" id="KW-0472">Membrane</keyword>
<evidence type="ECO:0000256" key="8">
    <source>
        <dbReference type="SAM" id="Phobius"/>
    </source>
</evidence>
<dbReference type="Pfam" id="PF09594">
    <property type="entry name" value="GT87"/>
    <property type="match status" value="1"/>
</dbReference>
<comment type="subcellular location">
    <subcellularLocation>
        <location evidence="1">Cell membrane</location>
        <topology evidence="1">Multi-pass membrane protein</topology>
    </subcellularLocation>
</comment>
<keyword evidence="2" id="KW-1003">Cell membrane</keyword>
<gene>
    <name evidence="9" type="ORF">FB460_1437</name>
</gene>
<evidence type="ECO:0000256" key="7">
    <source>
        <dbReference type="ARBA" id="ARBA00024033"/>
    </source>
</evidence>
<dbReference type="EMBL" id="VFOR01000002">
    <property type="protein sequence ID" value="TQL57603.1"/>
    <property type="molecule type" value="Genomic_DNA"/>
</dbReference>
<keyword evidence="3" id="KW-0808">Transferase</keyword>
<feature type="transmembrane region" description="Helical" evidence="8">
    <location>
        <begin position="320"/>
        <end position="337"/>
    </location>
</feature>
<feature type="transmembrane region" description="Helical" evidence="8">
    <location>
        <begin position="172"/>
        <end position="193"/>
    </location>
</feature>
<keyword evidence="10" id="KW-1185">Reference proteome</keyword>
<evidence type="ECO:0000256" key="2">
    <source>
        <dbReference type="ARBA" id="ARBA00022475"/>
    </source>
</evidence>
<evidence type="ECO:0000256" key="3">
    <source>
        <dbReference type="ARBA" id="ARBA00022679"/>
    </source>
</evidence>
<feature type="transmembrane region" description="Helical" evidence="8">
    <location>
        <begin position="33"/>
        <end position="52"/>
    </location>
</feature>
<evidence type="ECO:0000256" key="4">
    <source>
        <dbReference type="ARBA" id="ARBA00022692"/>
    </source>
</evidence>
<dbReference type="RefSeq" id="WP_142093465.1">
    <property type="nucleotide sequence ID" value="NZ_BAAAMD010000003.1"/>
</dbReference>
<feature type="transmembrane region" description="Helical" evidence="8">
    <location>
        <begin position="280"/>
        <end position="300"/>
    </location>
</feature>
<evidence type="ECO:0000313" key="9">
    <source>
        <dbReference type="EMBL" id="TQL57603.1"/>
    </source>
</evidence>
<evidence type="ECO:0000256" key="5">
    <source>
        <dbReference type="ARBA" id="ARBA00022989"/>
    </source>
</evidence>
<name>A0A542ZB80_9ACTN</name>
<dbReference type="OrthoDB" id="581198at2"/>
<keyword evidence="5 8" id="KW-1133">Transmembrane helix</keyword>